<evidence type="ECO:0000313" key="3">
    <source>
        <dbReference type="Proteomes" id="UP000054051"/>
    </source>
</evidence>
<keyword evidence="3" id="KW-1185">Reference proteome</keyword>
<keyword evidence="1" id="KW-0472">Membrane</keyword>
<protein>
    <submittedName>
        <fullName evidence="2">Uncharacterized protein</fullName>
    </submittedName>
</protein>
<proteinExistence type="predicted"/>
<sequence>MKYSKSTLRMTLKNLQLEGWLSPWLRFCIGFTILLGGLSMLALAAAPLVKIIRWW</sequence>
<keyword evidence="1" id="KW-0812">Transmembrane</keyword>
<gene>
    <name evidence="2" type="ORF">CAGGBEG34_330052</name>
</gene>
<dbReference type="Proteomes" id="UP000054051">
    <property type="component" value="Unassembled WGS sequence"/>
</dbReference>
<reference evidence="2 3" key="1">
    <citation type="submission" date="2011-08" db="EMBL/GenBank/DDBJ databases">
        <title>The genome of the obligate endobacterium of an arbuscular mycorrhizal fungus reveals an interphylum network of nutritional interactions.</title>
        <authorList>
            <person name="Ghignone S."/>
            <person name="Salvioli A."/>
            <person name="Anca I."/>
            <person name="Lumini E."/>
            <person name="Ortu G."/>
            <person name="Petiti L."/>
            <person name="Cruveiller S."/>
            <person name="Bianciotto V."/>
            <person name="Piffanelli P."/>
            <person name="Lanfranco L."/>
            <person name="Bonfante P."/>
        </authorList>
    </citation>
    <scope>NUCLEOTIDE SEQUENCE [LARGE SCALE GENOMIC DNA]</scope>
    <source>
        <strain evidence="2 3">BEG34</strain>
    </source>
</reference>
<keyword evidence="1" id="KW-1133">Transmembrane helix</keyword>
<evidence type="ECO:0000313" key="2">
    <source>
        <dbReference type="EMBL" id="CCD29953.1"/>
    </source>
</evidence>
<comment type="caution">
    <text evidence="2">The sequence shown here is derived from an EMBL/GenBank/DDBJ whole genome shotgun (WGS) entry which is preliminary data.</text>
</comment>
<dbReference type="STRING" id="1070319.CAGGBEG34_330052"/>
<organism evidence="2 3">
    <name type="scientific">Candidatus Glomeribacter gigasporarum BEG34</name>
    <dbReference type="NCBI Taxonomy" id="1070319"/>
    <lineage>
        <taxon>Bacteria</taxon>
        <taxon>Pseudomonadati</taxon>
        <taxon>Pseudomonadota</taxon>
        <taxon>Betaproteobacteria</taxon>
        <taxon>Burkholderiales</taxon>
        <taxon>Burkholderiaceae</taxon>
        <taxon>Candidatus Glomeribacter</taxon>
    </lineage>
</organism>
<evidence type="ECO:0000256" key="1">
    <source>
        <dbReference type="SAM" id="Phobius"/>
    </source>
</evidence>
<dbReference type="EMBL" id="CAFB01000051">
    <property type="protein sequence ID" value="CCD29953.1"/>
    <property type="molecule type" value="Genomic_DNA"/>
</dbReference>
<feature type="transmembrane region" description="Helical" evidence="1">
    <location>
        <begin position="24"/>
        <end position="49"/>
    </location>
</feature>
<name>G2JB01_9BURK</name>
<accession>G2JB01</accession>
<dbReference type="AlphaFoldDB" id="G2JB01"/>